<sequence length="215" mass="23991">MRRRLQIVSLLSAVAGSLLPRDADARDRLYQDVNSQTAIVEASPTLAPFQHVRFCLNYPSDCKSNPTEFERIDLNAETLELLRRVNSSVNMAIAPKLKSYGSELQDGWTIAPTSGDCNDYASTKRHSLLESGLPSRALRLSVVKTPSGIGHLVLVVATTKGDLVLDNLTDSIHAWQSTDYQWLKIQSAADARFWYEIRTPARISRSGRHVRLADR</sequence>
<dbReference type="Proteomes" id="UP000544122">
    <property type="component" value="Unassembled WGS sequence"/>
</dbReference>
<gene>
    <name evidence="1" type="ORF">HCN58_29710</name>
</gene>
<name>A0A7Y4GXB9_9BRAD</name>
<dbReference type="PANTHER" id="PTHR39327:SF1">
    <property type="entry name" value="BLR5470 PROTEIN"/>
    <property type="match status" value="1"/>
</dbReference>
<dbReference type="InterPro" id="IPR010319">
    <property type="entry name" value="Transglutaminase-like_Cys_pept"/>
</dbReference>
<accession>A0A7Y4GXB9</accession>
<evidence type="ECO:0000313" key="1">
    <source>
        <dbReference type="EMBL" id="NOJ43689.1"/>
    </source>
</evidence>
<keyword evidence="2" id="KW-1185">Reference proteome</keyword>
<dbReference type="AlphaFoldDB" id="A0A7Y4GXB9"/>
<proteinExistence type="predicted"/>
<dbReference type="Gene3D" id="3.10.620.30">
    <property type="match status" value="1"/>
</dbReference>
<comment type="caution">
    <text evidence="1">The sequence shown here is derived from an EMBL/GenBank/DDBJ whole genome shotgun (WGS) entry which is preliminary data.</text>
</comment>
<dbReference type="Pfam" id="PF06035">
    <property type="entry name" value="Peptidase_C93"/>
    <property type="match status" value="1"/>
</dbReference>
<protein>
    <submittedName>
        <fullName evidence="1">Transglutaminase-like cysteine peptidase</fullName>
    </submittedName>
</protein>
<reference evidence="1 2" key="1">
    <citation type="submission" date="2020-03" db="EMBL/GenBank/DDBJ databases">
        <title>Bradyrhizobium diversity isolated from nodules of Indigofera sp.</title>
        <authorList>
            <person name="Klepa M."/>
            <person name="Helene L."/>
            <person name="Hungria M."/>
        </authorList>
    </citation>
    <scope>NUCLEOTIDE SEQUENCE [LARGE SCALE GENOMIC DNA]</scope>
    <source>
        <strain evidence="1 2">WSM 1791</strain>
    </source>
</reference>
<organism evidence="1 2">
    <name type="scientific">Bradyrhizobium australiense</name>
    <dbReference type="NCBI Taxonomy" id="2721161"/>
    <lineage>
        <taxon>Bacteria</taxon>
        <taxon>Pseudomonadati</taxon>
        <taxon>Pseudomonadota</taxon>
        <taxon>Alphaproteobacteria</taxon>
        <taxon>Hyphomicrobiales</taxon>
        <taxon>Nitrobacteraceae</taxon>
        <taxon>Bradyrhizobium</taxon>
    </lineage>
</organism>
<dbReference type="PANTHER" id="PTHR39327">
    <property type="match status" value="1"/>
</dbReference>
<evidence type="ECO:0000313" key="2">
    <source>
        <dbReference type="Proteomes" id="UP000544122"/>
    </source>
</evidence>
<dbReference type="EMBL" id="JAAVLX010000011">
    <property type="protein sequence ID" value="NOJ43689.1"/>
    <property type="molecule type" value="Genomic_DNA"/>
</dbReference>